<evidence type="ECO:0000256" key="12">
    <source>
        <dbReference type="SAM" id="Coils"/>
    </source>
</evidence>
<feature type="compositionally biased region" description="Polar residues" evidence="13">
    <location>
        <begin position="996"/>
        <end position="1013"/>
    </location>
</feature>
<evidence type="ECO:0000256" key="10">
    <source>
        <dbReference type="ARBA" id="ARBA00048988"/>
    </source>
</evidence>
<dbReference type="SUPFAM" id="SSF52540">
    <property type="entry name" value="P-loop containing nucleoside triphosphate hydrolases"/>
    <property type="match status" value="1"/>
</dbReference>
<dbReference type="EMBL" id="HF935393">
    <property type="protein sequence ID" value="CCX29886.1"/>
    <property type="molecule type" value="Genomic_DNA"/>
</dbReference>
<feature type="region of interest" description="Disordered" evidence="13">
    <location>
        <begin position="996"/>
        <end position="1032"/>
    </location>
</feature>
<dbReference type="GO" id="GO:0003677">
    <property type="term" value="F:DNA binding"/>
    <property type="evidence" value="ECO:0007669"/>
    <property type="project" value="UniProtKB-KW"/>
</dbReference>
<dbReference type="EC" id="5.6.2.4" evidence="9"/>
<feature type="region of interest" description="Disordered" evidence="13">
    <location>
        <begin position="1190"/>
        <end position="1311"/>
    </location>
</feature>
<feature type="domain" description="UvrD-like helicase ATP-binding" evidence="14">
    <location>
        <begin position="179"/>
        <end position="469"/>
    </location>
</feature>
<name>U4LRH7_PYROM</name>
<keyword evidence="2 11" id="KW-0547">Nucleotide-binding</keyword>
<keyword evidence="12" id="KW-0175">Coiled coil</keyword>
<reference evidence="16 17" key="1">
    <citation type="journal article" date="2013" name="PLoS Genet.">
        <title>The genome and development-dependent transcriptomes of Pyronema confluens: a window into fungal evolution.</title>
        <authorList>
            <person name="Traeger S."/>
            <person name="Altegoer F."/>
            <person name="Freitag M."/>
            <person name="Gabaldon T."/>
            <person name="Kempken F."/>
            <person name="Kumar A."/>
            <person name="Marcet-Houben M."/>
            <person name="Poggeler S."/>
            <person name="Stajich J.E."/>
            <person name="Nowrousian M."/>
        </authorList>
    </citation>
    <scope>NUCLEOTIDE SEQUENCE [LARGE SCALE GENOMIC DNA]</scope>
    <source>
        <strain evidence="17">CBS 100304</strain>
        <tissue evidence="16">Vegetative mycelium</tissue>
    </source>
</reference>
<protein>
    <recommendedName>
        <fullName evidence="9">DNA 3'-5' helicase</fullName>
        <ecNumber evidence="9">5.6.2.4</ecNumber>
    </recommendedName>
</protein>
<evidence type="ECO:0000313" key="16">
    <source>
        <dbReference type="EMBL" id="CCX29886.1"/>
    </source>
</evidence>
<dbReference type="InterPro" id="IPR000212">
    <property type="entry name" value="DNA_helicase_UvrD/REP"/>
</dbReference>
<feature type="coiled-coil region" evidence="12">
    <location>
        <begin position="961"/>
        <end position="988"/>
    </location>
</feature>
<evidence type="ECO:0000259" key="15">
    <source>
        <dbReference type="PROSITE" id="PS51217"/>
    </source>
</evidence>
<dbReference type="eggNOG" id="KOG2108">
    <property type="taxonomic scope" value="Eukaryota"/>
</dbReference>
<feature type="coiled-coil region" evidence="12">
    <location>
        <begin position="2"/>
        <end position="40"/>
    </location>
</feature>
<proteinExistence type="inferred from homology"/>
<dbReference type="STRING" id="1076935.U4LRH7"/>
<keyword evidence="6" id="KW-0238">DNA-binding</keyword>
<dbReference type="CDD" id="cd17932">
    <property type="entry name" value="DEXQc_UvrD"/>
    <property type="match status" value="1"/>
</dbReference>
<evidence type="ECO:0000256" key="11">
    <source>
        <dbReference type="PROSITE-ProRule" id="PRU00560"/>
    </source>
</evidence>
<evidence type="ECO:0000256" key="3">
    <source>
        <dbReference type="ARBA" id="ARBA00022801"/>
    </source>
</evidence>
<dbReference type="PANTHER" id="PTHR11070:SF2">
    <property type="entry name" value="ATP-DEPENDENT DNA HELICASE SRS2"/>
    <property type="match status" value="1"/>
</dbReference>
<evidence type="ECO:0000256" key="1">
    <source>
        <dbReference type="ARBA" id="ARBA00009922"/>
    </source>
</evidence>
<dbReference type="CDD" id="cd18807">
    <property type="entry name" value="SF1_C_UvrD"/>
    <property type="match status" value="1"/>
</dbReference>
<feature type="compositionally biased region" description="Polar residues" evidence="13">
    <location>
        <begin position="1294"/>
        <end position="1311"/>
    </location>
</feature>
<dbReference type="GO" id="GO:0005524">
    <property type="term" value="F:ATP binding"/>
    <property type="evidence" value="ECO:0007669"/>
    <property type="project" value="UniProtKB-UniRule"/>
</dbReference>
<dbReference type="InterPro" id="IPR027417">
    <property type="entry name" value="P-loop_NTPase"/>
</dbReference>
<dbReference type="Pfam" id="PF00580">
    <property type="entry name" value="UvrD-helicase"/>
    <property type="match status" value="1"/>
</dbReference>
<evidence type="ECO:0000256" key="7">
    <source>
        <dbReference type="ARBA" id="ARBA00023235"/>
    </source>
</evidence>
<feature type="compositionally biased region" description="Acidic residues" evidence="13">
    <location>
        <begin position="1235"/>
        <end position="1244"/>
    </location>
</feature>
<comment type="catalytic activity">
    <reaction evidence="10">
        <text>ATP + H2O = ADP + phosphate + H(+)</text>
        <dbReference type="Rhea" id="RHEA:13065"/>
        <dbReference type="ChEBI" id="CHEBI:15377"/>
        <dbReference type="ChEBI" id="CHEBI:15378"/>
        <dbReference type="ChEBI" id="CHEBI:30616"/>
        <dbReference type="ChEBI" id="CHEBI:43474"/>
        <dbReference type="ChEBI" id="CHEBI:456216"/>
        <dbReference type="EC" id="5.6.2.4"/>
    </reaction>
</comment>
<comment type="similarity">
    <text evidence="1">Belongs to the helicase family. UvrD subfamily.</text>
</comment>
<feature type="region of interest" description="Disordered" evidence="13">
    <location>
        <begin position="1098"/>
        <end position="1122"/>
    </location>
</feature>
<keyword evidence="7" id="KW-0413">Isomerase</keyword>
<keyword evidence="3 11" id="KW-0378">Hydrolase</keyword>
<dbReference type="Proteomes" id="UP000018144">
    <property type="component" value="Unassembled WGS sequence"/>
</dbReference>
<sequence length="1311" mass="144559">MKEQLKKELKEEMQQLTSAFEESKEKIASVSKKMEQIANEIKPMKSKLSEVHDEIFLPDAMTEGGIEFVPEGTVEITAPGGGNWFYVKREFLQTYENFASLMRYHELDPKSYTTNITFNTEPATHDEWSSLWKTMAIEKIFCSMKKTRKGVVQRNIECHNPRGLLIKTQTSATESPIIRGLNPSQRLAVTTPANIVQILAPPGSGKTRTLTSRVAWLLSPPNNLQPENVVVATFTVKAAKEMKERLAILLGGGIEKRLLLGTFHSICRRYLLKYGHFIGLKSGWGIADSSDSIAICKRIIKKAQLTSAIEPRHLLSRISFFKARNLTPKANAAATSAATQRTQNTQQKTASIANDDFVLLYDFYHADLSTLNLLDYDDLLLHTLQLLKSNPKCISNISAVLIDEFQDTNTVQYSLMLAFSSACENITIVGDPDQSIYGFRAAEIKNIPLMAARFPGCLRVNLEENYRSSASILQAALVVIQQDLGRIDKPLLATHGIGPPPVLRRVAGAKEEAEWIVQEVKRIRAVTGNMIPLDGFAILVRSAHLTRLIETALTRGGVTYKMVGGTRFYDRAEVKTVVDYLRVMMNPANNDAVVRIINVPGRKIGETTIKALLEMAEKKKKTLYETIHNASRGKISWPPKITPAAQKSVQSFINIMEKAMAQLDEDEDKTTLVDILLQLLSSISYEQYLRTQYGPEDFEARWANIQELLFQARETSNSSNFDEDALPKIDGLEQQQPPTRTPRASLDRFLSNAALSNERQPDPNAEPIKELTISTIHAAKGLEWPIVFIPAVYEGSIPHSRADDTDEERRLLYVAMTRAQGLLYLSCPWRSMTEKVKLSSFVDNSKITRLLAKRGPSLSFSNVQTLAEILRLPCPTEMQIEKTIEEAVMEGLKSRLDDSIPDMDPAERDKVKAAYDGLVNVDMDGLRSDAAQGRGGNLPGFQSARNLPTKAMVPAGKKGGFRTASNHLEDLKKRKKEYEAELETETRREAVAVATTQYHSTASTDSAKTTMKTAASKGTARSTKRPPGQGTLMGFITTTSKSTTSTKPAPAQPVPVKVGPRTATDIIKNTNTAPMSLKQQMASLPAPVIPKRPSDDFILLSSSPPPRKEKRSKTASGVTASSSYVEGVKASRGVVPKPAFKETREVVKKQVEVVEIPSSPVIPAIPSSPIFAAAREMRMNPISPPPVTAPASMDWVPSSPPPSLHLDRGDKPTPLPIDAPMQWIPSSPPPPPLAEEVEEVEEELPPPKQLAPSISAALQELQPQQAHRAPPVAPQRYSSSIAQAPLPPLAPLQRHSSTQAQDQGQVSSHPP</sequence>
<evidence type="ECO:0000259" key="14">
    <source>
        <dbReference type="PROSITE" id="PS51198"/>
    </source>
</evidence>
<evidence type="ECO:0000256" key="5">
    <source>
        <dbReference type="ARBA" id="ARBA00022840"/>
    </source>
</evidence>
<dbReference type="PROSITE" id="PS51217">
    <property type="entry name" value="UVRD_HELICASE_CTER"/>
    <property type="match status" value="1"/>
</dbReference>
<dbReference type="GO" id="GO:0016787">
    <property type="term" value="F:hydrolase activity"/>
    <property type="evidence" value="ECO:0007669"/>
    <property type="project" value="UniProtKB-UniRule"/>
</dbReference>
<dbReference type="OrthoDB" id="1470711at2759"/>
<gene>
    <name evidence="16" type="ORF">PCON_07683</name>
</gene>
<dbReference type="InterPro" id="IPR014016">
    <property type="entry name" value="UvrD-like_ATP-bd"/>
</dbReference>
<evidence type="ECO:0000256" key="2">
    <source>
        <dbReference type="ARBA" id="ARBA00022741"/>
    </source>
</evidence>
<evidence type="ECO:0000256" key="8">
    <source>
        <dbReference type="ARBA" id="ARBA00034617"/>
    </source>
</evidence>
<evidence type="ECO:0000256" key="13">
    <source>
        <dbReference type="SAM" id="MobiDB-lite"/>
    </source>
</evidence>
<dbReference type="PROSITE" id="PS51198">
    <property type="entry name" value="UVRD_HELICASE_ATP_BIND"/>
    <property type="match status" value="1"/>
</dbReference>
<comment type="catalytic activity">
    <reaction evidence="8">
        <text>Couples ATP hydrolysis with the unwinding of duplex DNA by translocating in the 3'-5' direction.</text>
        <dbReference type="EC" id="5.6.2.4"/>
    </reaction>
</comment>
<evidence type="ECO:0000256" key="6">
    <source>
        <dbReference type="ARBA" id="ARBA00023125"/>
    </source>
</evidence>
<dbReference type="Pfam" id="PF13361">
    <property type="entry name" value="UvrD_C"/>
    <property type="match status" value="1"/>
</dbReference>
<accession>U4LRH7</accession>
<evidence type="ECO:0000256" key="4">
    <source>
        <dbReference type="ARBA" id="ARBA00022806"/>
    </source>
</evidence>
<dbReference type="InterPro" id="IPR013986">
    <property type="entry name" value="DExx_box_DNA_helicase_dom_sf"/>
</dbReference>
<keyword evidence="5 11" id="KW-0067">ATP-binding</keyword>
<dbReference type="GO" id="GO:0043138">
    <property type="term" value="F:3'-5' DNA helicase activity"/>
    <property type="evidence" value="ECO:0007669"/>
    <property type="project" value="UniProtKB-EC"/>
</dbReference>
<evidence type="ECO:0000313" key="17">
    <source>
        <dbReference type="Proteomes" id="UP000018144"/>
    </source>
</evidence>
<dbReference type="InterPro" id="IPR014017">
    <property type="entry name" value="DNA_helicase_UvrD-like_C"/>
</dbReference>
<evidence type="ECO:0000256" key="9">
    <source>
        <dbReference type="ARBA" id="ARBA00034808"/>
    </source>
</evidence>
<keyword evidence="4 11" id="KW-0347">Helicase</keyword>
<dbReference type="Gene3D" id="1.10.486.10">
    <property type="entry name" value="PCRA, domain 4"/>
    <property type="match status" value="1"/>
</dbReference>
<dbReference type="GO" id="GO:0005634">
    <property type="term" value="C:nucleus"/>
    <property type="evidence" value="ECO:0007669"/>
    <property type="project" value="TreeGrafter"/>
</dbReference>
<organism evidence="16 17">
    <name type="scientific">Pyronema omphalodes (strain CBS 100304)</name>
    <name type="common">Pyronema confluens</name>
    <dbReference type="NCBI Taxonomy" id="1076935"/>
    <lineage>
        <taxon>Eukaryota</taxon>
        <taxon>Fungi</taxon>
        <taxon>Dikarya</taxon>
        <taxon>Ascomycota</taxon>
        <taxon>Pezizomycotina</taxon>
        <taxon>Pezizomycetes</taxon>
        <taxon>Pezizales</taxon>
        <taxon>Pyronemataceae</taxon>
        <taxon>Pyronema</taxon>
    </lineage>
</organism>
<dbReference type="GO" id="GO:0000725">
    <property type="term" value="P:recombinational repair"/>
    <property type="evidence" value="ECO:0007669"/>
    <property type="project" value="TreeGrafter"/>
</dbReference>
<feature type="domain" description="UvrD-like helicase C-terminal" evidence="15">
    <location>
        <begin position="470"/>
        <end position="781"/>
    </location>
</feature>
<feature type="region of interest" description="Disordered" evidence="13">
    <location>
        <begin position="716"/>
        <end position="743"/>
    </location>
</feature>
<dbReference type="PANTHER" id="PTHR11070">
    <property type="entry name" value="UVRD / RECB / PCRA DNA HELICASE FAMILY MEMBER"/>
    <property type="match status" value="1"/>
</dbReference>
<dbReference type="Gene3D" id="1.10.10.160">
    <property type="match status" value="1"/>
</dbReference>
<dbReference type="Gene3D" id="3.40.50.300">
    <property type="entry name" value="P-loop containing nucleotide triphosphate hydrolases"/>
    <property type="match status" value="2"/>
</dbReference>
<keyword evidence="17" id="KW-1185">Reference proteome</keyword>
<feature type="binding site" evidence="11">
    <location>
        <begin position="200"/>
        <end position="207"/>
    </location>
    <ligand>
        <name>ATP</name>
        <dbReference type="ChEBI" id="CHEBI:30616"/>
    </ligand>
</feature>